<dbReference type="SMART" id="SM00644">
    <property type="entry name" value="Ami_2"/>
    <property type="match status" value="1"/>
</dbReference>
<dbReference type="AlphaFoldDB" id="A0A1G6MEV6"/>
<dbReference type="GO" id="GO:0009254">
    <property type="term" value="P:peptidoglycan turnover"/>
    <property type="evidence" value="ECO:0007669"/>
    <property type="project" value="TreeGrafter"/>
</dbReference>
<dbReference type="InterPro" id="IPR002502">
    <property type="entry name" value="Amidase_domain"/>
</dbReference>
<sequence>MGKLEKGLIADQNVEVKIFPSIEHDSLKKVTSIVLHRTDSSTASSSLNAYKGGQKTGAHFLIDKSGKIYQTASLLKTCWHVGILQPRCANENICAPDELKTINAMLHERGMSFGRRATNVSDSENRKSYPLRYPANSDSIGIEVVGLFLQGSQVYETPTSAQLYQTKWLTQLLVAEYGLKLNADVYSHGAIARKQPAEGAQLLKYLFSGA</sequence>
<keyword evidence="7" id="KW-1185">Reference proteome</keyword>
<dbReference type="STRING" id="187868.SAMN05192589_102391"/>
<evidence type="ECO:0000313" key="7">
    <source>
        <dbReference type="Proteomes" id="UP000198781"/>
    </source>
</evidence>
<evidence type="ECO:0000256" key="2">
    <source>
        <dbReference type="ARBA" id="ARBA00011901"/>
    </source>
</evidence>
<dbReference type="EMBL" id="FMZC01000002">
    <property type="protein sequence ID" value="SDC53774.1"/>
    <property type="molecule type" value="Genomic_DNA"/>
</dbReference>
<gene>
    <name evidence="6" type="ORF">SAMN05192589_102391</name>
</gene>
<dbReference type="GO" id="GO:0008745">
    <property type="term" value="F:N-acetylmuramoyl-L-alanine amidase activity"/>
    <property type="evidence" value="ECO:0007669"/>
    <property type="project" value="UniProtKB-EC"/>
</dbReference>
<accession>A0A1G6MEV6</accession>
<dbReference type="SUPFAM" id="SSF55846">
    <property type="entry name" value="N-acetylmuramoyl-L-alanine amidase-like"/>
    <property type="match status" value="1"/>
</dbReference>
<protein>
    <recommendedName>
        <fullName evidence="2">N-acetylmuramoyl-L-alanine amidase</fullName>
        <ecNumber evidence="2">3.5.1.28</ecNumber>
    </recommendedName>
</protein>
<name>A0A1G6MEV6_9BURK</name>
<dbReference type="RefSeq" id="WP_245711242.1">
    <property type="nucleotide sequence ID" value="NZ_FMZC01000002.1"/>
</dbReference>
<keyword evidence="3" id="KW-0378">Hydrolase</keyword>
<dbReference type="Gene3D" id="3.40.80.10">
    <property type="entry name" value="Peptidoglycan recognition protein-like"/>
    <property type="match status" value="1"/>
</dbReference>
<feature type="domain" description="N-acetylmuramoyl-L-alanine amidase" evidence="5">
    <location>
        <begin position="21"/>
        <end position="199"/>
    </location>
</feature>
<reference evidence="6 7" key="1">
    <citation type="submission" date="2016-10" db="EMBL/GenBank/DDBJ databases">
        <authorList>
            <person name="de Groot N.N."/>
        </authorList>
    </citation>
    <scope>NUCLEOTIDE SEQUENCE [LARGE SCALE GENOMIC DNA]</scope>
    <source>
        <strain evidence="6 7">DSM 16619</strain>
    </source>
</reference>
<dbReference type="Proteomes" id="UP000198781">
    <property type="component" value="Unassembled WGS sequence"/>
</dbReference>
<dbReference type="CDD" id="cd06583">
    <property type="entry name" value="PGRP"/>
    <property type="match status" value="1"/>
</dbReference>
<proteinExistence type="predicted"/>
<evidence type="ECO:0000256" key="3">
    <source>
        <dbReference type="ARBA" id="ARBA00022801"/>
    </source>
</evidence>
<evidence type="ECO:0000256" key="4">
    <source>
        <dbReference type="ARBA" id="ARBA00023316"/>
    </source>
</evidence>
<dbReference type="PANTHER" id="PTHR30417">
    <property type="entry name" value="N-ACETYLMURAMOYL-L-ALANINE AMIDASE AMID"/>
    <property type="match status" value="1"/>
</dbReference>
<dbReference type="Pfam" id="PF01510">
    <property type="entry name" value="Amidase_2"/>
    <property type="match status" value="1"/>
</dbReference>
<comment type="catalytic activity">
    <reaction evidence="1">
        <text>Hydrolyzes the link between N-acetylmuramoyl residues and L-amino acid residues in certain cell-wall glycopeptides.</text>
        <dbReference type="EC" id="3.5.1.28"/>
    </reaction>
</comment>
<evidence type="ECO:0000256" key="1">
    <source>
        <dbReference type="ARBA" id="ARBA00001561"/>
    </source>
</evidence>
<evidence type="ECO:0000313" key="6">
    <source>
        <dbReference type="EMBL" id="SDC53774.1"/>
    </source>
</evidence>
<dbReference type="GO" id="GO:0009253">
    <property type="term" value="P:peptidoglycan catabolic process"/>
    <property type="evidence" value="ECO:0007669"/>
    <property type="project" value="InterPro"/>
</dbReference>
<dbReference type="PANTHER" id="PTHR30417:SF1">
    <property type="entry name" value="N-ACETYLMURAMOYL-L-ALANINE AMIDASE AMID"/>
    <property type="match status" value="1"/>
</dbReference>
<keyword evidence="4" id="KW-0961">Cell wall biogenesis/degradation</keyword>
<evidence type="ECO:0000259" key="5">
    <source>
        <dbReference type="SMART" id="SM00644"/>
    </source>
</evidence>
<organism evidence="6 7">
    <name type="scientific">Paracidovorax valerianellae</name>
    <dbReference type="NCBI Taxonomy" id="187868"/>
    <lineage>
        <taxon>Bacteria</taxon>
        <taxon>Pseudomonadati</taxon>
        <taxon>Pseudomonadota</taxon>
        <taxon>Betaproteobacteria</taxon>
        <taxon>Burkholderiales</taxon>
        <taxon>Comamonadaceae</taxon>
        <taxon>Paracidovorax</taxon>
    </lineage>
</organism>
<dbReference type="InterPro" id="IPR036505">
    <property type="entry name" value="Amidase/PGRP_sf"/>
</dbReference>
<dbReference type="InterPro" id="IPR051206">
    <property type="entry name" value="NAMLAA_amidase_2"/>
</dbReference>
<dbReference type="GO" id="GO:0071555">
    <property type="term" value="P:cell wall organization"/>
    <property type="evidence" value="ECO:0007669"/>
    <property type="project" value="UniProtKB-KW"/>
</dbReference>
<dbReference type="EC" id="3.5.1.28" evidence="2"/>